<proteinExistence type="predicted"/>
<evidence type="ECO:0000313" key="1">
    <source>
        <dbReference type="EMBL" id="SYX87218.1"/>
    </source>
</evidence>
<protein>
    <submittedName>
        <fullName evidence="1">Uncharacterized protein</fullName>
    </submittedName>
</protein>
<organism evidence="1 2">
    <name type="scientific">Paenibacillus alvei</name>
    <name type="common">Bacillus alvei</name>
    <dbReference type="NCBI Taxonomy" id="44250"/>
    <lineage>
        <taxon>Bacteria</taxon>
        <taxon>Bacillati</taxon>
        <taxon>Bacillota</taxon>
        <taxon>Bacilli</taxon>
        <taxon>Bacillales</taxon>
        <taxon>Paenibacillaceae</taxon>
        <taxon>Paenibacillus</taxon>
    </lineage>
</organism>
<sequence length="56" mass="6010">MKEIIIGDHIVKSFGEGNEKRNVLGGLAAFIELSVSPGYIKKLNSLSPIEVRAKAA</sequence>
<dbReference type="EMBL" id="LS992241">
    <property type="protein sequence ID" value="SYX87218.1"/>
    <property type="molecule type" value="Genomic_DNA"/>
</dbReference>
<reference evidence="2" key="1">
    <citation type="submission" date="2018-08" db="EMBL/GenBank/DDBJ databases">
        <authorList>
            <person name="Chevrot R."/>
        </authorList>
    </citation>
    <scope>NUCLEOTIDE SEQUENCE [LARGE SCALE GENOMIC DNA]</scope>
</reference>
<accession>A0A383RJK7</accession>
<dbReference type="RefSeq" id="WP_232055748.1">
    <property type="nucleotide sequence ID" value="NZ_LS992241.1"/>
</dbReference>
<dbReference type="AlphaFoldDB" id="A0A383RJK7"/>
<evidence type="ECO:0000313" key="2">
    <source>
        <dbReference type="Proteomes" id="UP000304148"/>
    </source>
</evidence>
<name>A0A383RJK7_PAEAL</name>
<dbReference type="Proteomes" id="UP000304148">
    <property type="component" value="Chromosome"/>
</dbReference>
<gene>
    <name evidence="1" type="ORF">PBLR_15648</name>
</gene>